<reference evidence="6 7" key="1">
    <citation type="submission" date="2009-04" db="EMBL/GenBank/DDBJ databases">
        <authorList>
            <person name="Reysenbach A.-L."/>
            <person name="Heidelberg J.F."/>
            <person name="Nelson W.C."/>
        </authorList>
    </citation>
    <scope>NUCLEOTIDE SEQUENCE [LARGE SCALE GENOMIC DNA]</scope>
    <source>
        <strain evidence="6 7">SS-5</strain>
    </source>
</reference>
<protein>
    <recommendedName>
        <fullName evidence="4">Chorismate dehydratase</fullName>
        <ecNumber evidence="4">4.2.1.151</ecNumber>
    </recommendedName>
    <alternativeName>
        <fullName evidence="4">Menaquinone biosynthetic enzyme MqnA</fullName>
    </alternativeName>
</protein>
<dbReference type="OrthoDB" id="9786494at2"/>
<evidence type="ECO:0000256" key="2">
    <source>
        <dbReference type="ARBA" id="ARBA00022428"/>
    </source>
</evidence>
<dbReference type="Gene3D" id="3.40.190.10">
    <property type="entry name" value="Periplasmic binding protein-like II"/>
    <property type="match status" value="2"/>
</dbReference>
<dbReference type="GO" id="GO:0016645">
    <property type="term" value="F:oxidoreductase activity, acting on the CH-NH group of donors"/>
    <property type="evidence" value="ECO:0007669"/>
    <property type="project" value="InterPro"/>
</dbReference>
<evidence type="ECO:0000256" key="4">
    <source>
        <dbReference type="HAMAP-Rule" id="MF_00995"/>
    </source>
</evidence>
<dbReference type="Pfam" id="PF05430">
    <property type="entry name" value="Methyltransf_30"/>
    <property type="match status" value="1"/>
</dbReference>
<gene>
    <name evidence="4" type="primary">mqnA</name>
    <name evidence="6" type="ORF">SULYE_1023</name>
</gene>
<keyword evidence="3 4" id="KW-0456">Lyase</keyword>
<dbReference type="GO" id="GO:0016836">
    <property type="term" value="F:hydro-lyase activity"/>
    <property type="evidence" value="ECO:0007669"/>
    <property type="project" value="UniProtKB-UniRule"/>
</dbReference>
<dbReference type="EC" id="4.2.1.151" evidence="4"/>
<dbReference type="RefSeq" id="WP_007547049.1">
    <property type="nucleotide sequence ID" value="NZ_ABZS01000090.1"/>
</dbReference>
<sequence length="500" mass="58444">MKIGWIDYLNTLPFQIERFRDFQIVKDVPSNLNKLLFEGKIDAGIISAAEYLEHYYKYFILPDLSISSCKDVKSVILASHIPLEDIKKIYITKESKTSVNLLRVIFEIFLNKKPEYKPFESLKNKLSVLLIGDKALKHKSDYPYVYDLSKIWFDYTNLPFTFALWCVNKEYFLNNRERIYNFQSKLKENVKEFFEKIDNYPLETEKKEYLKNLSYDLTDKHIQSLRLFSQYLKQLNLIKKIPDFRFTDGKVITVDNTITLYNFDYNEAYHSSSAGAYTESMHKFIIPCKIQEICEKNGSTNILDVGFGLGYNTSTAIKSCLEKNPNAKIQIISIEKDKNFLENIKRIEIPENLKHVYEIFFKMVLDKLTIGNKTFDVYKYEDNNLKLSVVLADGREAIQALTDENIKFDAVFWDPFSPKVNPEMWELELFENLRKIMKDEAIFATYSSAKEVKKNLLEAGFKIGMVEPVGRKSYSLVASISGDIPPLPEKEMEKLRKHQV</sequence>
<evidence type="ECO:0000313" key="6">
    <source>
        <dbReference type="EMBL" id="EEP60480.1"/>
    </source>
</evidence>
<dbReference type="CDD" id="cd13634">
    <property type="entry name" value="PBP2_Sco4506"/>
    <property type="match status" value="1"/>
</dbReference>
<evidence type="ECO:0000259" key="5">
    <source>
        <dbReference type="Pfam" id="PF05430"/>
    </source>
</evidence>
<comment type="caution">
    <text evidence="6">The sequence shown here is derived from an EMBL/GenBank/DDBJ whole genome shotgun (WGS) entry which is preliminary data.</text>
</comment>
<evidence type="ECO:0000313" key="7">
    <source>
        <dbReference type="Proteomes" id="UP000005540"/>
    </source>
</evidence>
<dbReference type="EMBL" id="ABZS01000090">
    <property type="protein sequence ID" value="EEP60480.1"/>
    <property type="molecule type" value="Genomic_DNA"/>
</dbReference>
<dbReference type="HAMAP" id="MF_00995">
    <property type="entry name" value="MqnA"/>
    <property type="match status" value="1"/>
</dbReference>
<dbReference type="PANTHER" id="PTHR37690:SF1">
    <property type="entry name" value="CHORISMATE DEHYDRATASE"/>
    <property type="match status" value="1"/>
</dbReference>
<keyword evidence="7" id="KW-1185">Reference proteome</keyword>
<dbReference type="AlphaFoldDB" id="C4FKC3"/>
<dbReference type="InterPro" id="IPR008471">
    <property type="entry name" value="MnmC-like_methylTransf"/>
</dbReference>
<dbReference type="UniPathway" id="UPA00079"/>
<comment type="similarity">
    <text evidence="4">Belongs to the MqnA/MqnD family. MqnA subfamily.</text>
</comment>
<evidence type="ECO:0000256" key="1">
    <source>
        <dbReference type="ARBA" id="ARBA00004863"/>
    </source>
</evidence>
<comment type="pathway">
    <text evidence="1 4">Quinol/quinone metabolism; menaquinone biosynthesis.</text>
</comment>
<feature type="domain" description="MnmC-like methyltransferase" evidence="5">
    <location>
        <begin position="371"/>
        <end position="479"/>
    </location>
</feature>
<comment type="catalytic activity">
    <reaction evidence="4">
        <text>chorismate = 3-[(1-carboxyvinyl)-oxy]benzoate + H2O</text>
        <dbReference type="Rhea" id="RHEA:40051"/>
        <dbReference type="ChEBI" id="CHEBI:15377"/>
        <dbReference type="ChEBI" id="CHEBI:29748"/>
        <dbReference type="ChEBI" id="CHEBI:76981"/>
        <dbReference type="EC" id="4.2.1.151"/>
    </reaction>
</comment>
<dbReference type="InterPro" id="IPR030868">
    <property type="entry name" value="MqnA"/>
</dbReference>
<organism evidence="6 7">
    <name type="scientific">Sulfurihydrogenibium yellowstonense SS-5</name>
    <dbReference type="NCBI Taxonomy" id="432331"/>
    <lineage>
        <taxon>Bacteria</taxon>
        <taxon>Pseudomonadati</taxon>
        <taxon>Aquificota</taxon>
        <taxon>Aquificia</taxon>
        <taxon>Aquificales</taxon>
        <taxon>Hydrogenothermaceae</taxon>
        <taxon>Sulfurihydrogenibium</taxon>
    </lineage>
</organism>
<dbReference type="Pfam" id="PF02621">
    <property type="entry name" value="VitK2_biosynth"/>
    <property type="match status" value="1"/>
</dbReference>
<dbReference type="InterPro" id="IPR003773">
    <property type="entry name" value="Menaquinone_biosynth"/>
</dbReference>
<dbReference type="InterPro" id="IPR029063">
    <property type="entry name" value="SAM-dependent_MTases_sf"/>
</dbReference>
<evidence type="ECO:0000256" key="3">
    <source>
        <dbReference type="ARBA" id="ARBA00023239"/>
    </source>
</evidence>
<dbReference type="Gene3D" id="3.40.50.150">
    <property type="entry name" value="Vaccinia Virus protein VP39"/>
    <property type="match status" value="1"/>
</dbReference>
<dbReference type="GO" id="GO:0009234">
    <property type="term" value="P:menaquinone biosynthetic process"/>
    <property type="evidence" value="ECO:0007669"/>
    <property type="project" value="UniProtKB-UniRule"/>
</dbReference>
<dbReference type="Proteomes" id="UP000005540">
    <property type="component" value="Unassembled WGS sequence"/>
</dbReference>
<accession>C4FKC3</accession>
<dbReference type="PANTHER" id="PTHR37690">
    <property type="entry name" value="CHORISMATE DEHYDRATASE"/>
    <property type="match status" value="1"/>
</dbReference>
<dbReference type="SUPFAM" id="SSF53850">
    <property type="entry name" value="Periplasmic binding protein-like II"/>
    <property type="match status" value="1"/>
</dbReference>
<name>C4FKC3_9AQUI</name>
<dbReference type="SUPFAM" id="SSF53335">
    <property type="entry name" value="S-adenosyl-L-methionine-dependent methyltransferases"/>
    <property type="match status" value="1"/>
</dbReference>
<proteinExistence type="inferred from homology"/>
<keyword evidence="2 4" id="KW-0474">Menaquinone biosynthesis</keyword>
<comment type="function">
    <text evidence="4">Catalyzes the dehydration of chorismate into 3-[(1-carboxyvinyl)oxy]benzoate, a step in the biosynthesis of menaquinone (MK, vitamin K2).</text>
</comment>